<name>A0A364KS55_TALAM</name>
<dbReference type="InterPro" id="IPR027417">
    <property type="entry name" value="P-loop_NTPase"/>
</dbReference>
<dbReference type="AlphaFoldDB" id="A0A364KS55"/>
<feature type="domain" description="DUF7779" evidence="3">
    <location>
        <begin position="527"/>
        <end position="616"/>
    </location>
</feature>
<gene>
    <name evidence="4" type="ORF">BHQ10_002391</name>
</gene>
<dbReference type="Gene3D" id="1.25.40.10">
    <property type="entry name" value="Tetratricopeptide repeat domain"/>
    <property type="match status" value="2"/>
</dbReference>
<dbReference type="GeneID" id="63791608"/>
<proteinExistence type="predicted"/>
<dbReference type="SUPFAM" id="SSF48452">
    <property type="entry name" value="TPR-like"/>
    <property type="match status" value="1"/>
</dbReference>
<dbReference type="InterPro" id="IPR056681">
    <property type="entry name" value="DUF7779"/>
</dbReference>
<evidence type="ECO:0000256" key="1">
    <source>
        <dbReference type="SAM" id="MobiDB-lite"/>
    </source>
</evidence>
<dbReference type="PANTHER" id="PTHR35205:SF1">
    <property type="entry name" value="ZU5 DOMAIN-CONTAINING PROTEIN"/>
    <property type="match status" value="1"/>
</dbReference>
<evidence type="ECO:0000259" key="2">
    <source>
        <dbReference type="Pfam" id="PF00931"/>
    </source>
</evidence>
<reference evidence="4 5" key="1">
    <citation type="journal article" date="2017" name="Biotechnol. Biofuels">
        <title>Differential beta-glucosidase expression as a function of carbon source availability in Talaromyces amestolkiae: a genomic and proteomic approach.</title>
        <authorList>
            <person name="de Eugenio L.I."/>
            <person name="Mendez-Liter J.A."/>
            <person name="Nieto-Dominguez M."/>
            <person name="Alonso L."/>
            <person name="Gil-Munoz J."/>
            <person name="Barriuso J."/>
            <person name="Prieto A."/>
            <person name="Martinez M.J."/>
        </authorList>
    </citation>
    <scope>NUCLEOTIDE SEQUENCE [LARGE SCALE GENOMIC DNA]</scope>
    <source>
        <strain evidence="4 5">CIB</strain>
    </source>
</reference>
<feature type="compositionally biased region" description="Low complexity" evidence="1">
    <location>
        <begin position="207"/>
        <end position="218"/>
    </location>
</feature>
<comment type="caution">
    <text evidence="4">The sequence shown here is derived from an EMBL/GenBank/DDBJ whole genome shotgun (WGS) entry which is preliminary data.</text>
</comment>
<dbReference type="Proteomes" id="UP000249363">
    <property type="component" value="Unassembled WGS sequence"/>
</dbReference>
<dbReference type="EMBL" id="MIKG01000003">
    <property type="protein sequence ID" value="RAO66379.1"/>
    <property type="molecule type" value="Genomic_DNA"/>
</dbReference>
<dbReference type="PANTHER" id="PTHR35205">
    <property type="entry name" value="NB-ARC AND TPR DOMAIN PROTEIN"/>
    <property type="match status" value="1"/>
</dbReference>
<protein>
    <submittedName>
        <fullName evidence="4">Uncharacterized protein</fullName>
    </submittedName>
</protein>
<keyword evidence="5" id="KW-1185">Reference proteome</keyword>
<feature type="compositionally biased region" description="Polar residues" evidence="1">
    <location>
        <begin position="193"/>
        <end position="206"/>
    </location>
</feature>
<evidence type="ECO:0000259" key="3">
    <source>
        <dbReference type="Pfam" id="PF25000"/>
    </source>
</evidence>
<feature type="region of interest" description="Disordered" evidence="1">
    <location>
        <begin position="183"/>
        <end position="248"/>
    </location>
</feature>
<dbReference type="InterPro" id="IPR011990">
    <property type="entry name" value="TPR-like_helical_dom_sf"/>
</dbReference>
<dbReference type="InterPro" id="IPR002182">
    <property type="entry name" value="NB-ARC"/>
</dbReference>
<feature type="compositionally biased region" description="Polar residues" evidence="1">
    <location>
        <begin position="219"/>
        <end position="233"/>
    </location>
</feature>
<evidence type="ECO:0000313" key="4">
    <source>
        <dbReference type="EMBL" id="RAO66379.1"/>
    </source>
</evidence>
<dbReference type="OrthoDB" id="6161812at2759"/>
<dbReference type="Gene3D" id="3.40.50.300">
    <property type="entry name" value="P-loop containing nucleotide triphosphate hydrolases"/>
    <property type="match status" value="1"/>
</dbReference>
<dbReference type="STRING" id="1196081.A0A364KS55"/>
<feature type="domain" description="NB-ARC" evidence="2">
    <location>
        <begin position="293"/>
        <end position="448"/>
    </location>
</feature>
<dbReference type="Pfam" id="PF13424">
    <property type="entry name" value="TPR_12"/>
    <property type="match status" value="1"/>
</dbReference>
<dbReference type="Pfam" id="PF25000">
    <property type="entry name" value="DUF7779"/>
    <property type="match status" value="1"/>
</dbReference>
<accession>A0A364KS55</accession>
<organism evidence="4 5">
    <name type="scientific">Talaromyces amestolkiae</name>
    <dbReference type="NCBI Taxonomy" id="1196081"/>
    <lineage>
        <taxon>Eukaryota</taxon>
        <taxon>Fungi</taxon>
        <taxon>Dikarya</taxon>
        <taxon>Ascomycota</taxon>
        <taxon>Pezizomycotina</taxon>
        <taxon>Eurotiomycetes</taxon>
        <taxon>Eurotiomycetidae</taxon>
        <taxon>Eurotiales</taxon>
        <taxon>Trichocomaceae</taxon>
        <taxon>Talaromyces</taxon>
        <taxon>Talaromyces sect. Talaromyces</taxon>
    </lineage>
</organism>
<evidence type="ECO:0000313" key="5">
    <source>
        <dbReference type="Proteomes" id="UP000249363"/>
    </source>
</evidence>
<dbReference type="Pfam" id="PF00931">
    <property type="entry name" value="NB-ARC"/>
    <property type="match status" value="1"/>
</dbReference>
<dbReference type="SUPFAM" id="SSF52540">
    <property type="entry name" value="P-loop containing nucleoside triphosphate hydrolases"/>
    <property type="match status" value="1"/>
</dbReference>
<dbReference type="GO" id="GO:0043531">
    <property type="term" value="F:ADP binding"/>
    <property type="evidence" value="ECO:0007669"/>
    <property type="project" value="InterPro"/>
</dbReference>
<dbReference type="RefSeq" id="XP_040730896.1">
    <property type="nucleotide sequence ID" value="XM_040874532.1"/>
</dbReference>
<sequence>MSNEAQVLVKPTRPEEAGLDLIVVHGVTTLGLPRLPQDWYLVLGKILPENSSIISYDADLRVDNKFRWQDILARTDTLLNSIWLKWNSGKPVDERLSTMTAHNLNTVAIDTSLASLFDSVDCVIHQHVRTFLQDILGNLQKEQQVKDDTESKILDAVVDMTLSPRSEAQGILSTRDSLGLSLPLSISPEPNPFTANSPPENSVQHPSSSGDLSSNHLSTPQVISKESSPSPHSAASDRSYLVVPEPNDTRVPDSVEYIQARSYSQPNSDYCGHEVVFKKMQNSLLDLANIPDMESPNVFVLCGPAGLGKTQLALHFFHACKSQFDVKIWIQANSKDSLFVAFKEISARLKLESKDDASDDILSRELVKGWMAEPFQNFKRGTGKLMKWLLVIDNADNPDDVLDFWPNCGQGSIVVTSRDRQAMTKNYFGECGTELSVLEEDDAISLLQGLLKRHHRPTESVDVLRQVVTTLECWPLSIAQMASIIGRRKLSLSKFLEVYKSDKDRANYHSKRSGKLDGYPLTLSAAWALKDMSLGAAQLLSVISLLAPASIPEEILTKKPELAQLPSYPLESDRYYREIEKIESCSIITQQRGPTAEDPMELSIHPLIQEVVRGQLLNNNDQIVSVFNATVRLMTAVWPFETLPFYGFHEFNRVQRWDQCDKILPHASQLRQLYEAFSDDIRQRCTTRDFLNILNEISWYLFQRSNYDASLDCIKMILKTLKIDSEDHSQIEAGLYGTWSGIAVETNQPQVALEKRLENLTILERIFAETGDVNSQIAACYSETARSLIMNGMFTRAGEFIDKSVALRKKMPHFSRLQLYSPLYYTALIHIHERKFEDAESVLLEALRDREVKYGKDDCESKRLVRALPGSSMRKSWNHGADSGRAGILLFSLGNVLTKQGRYDESFDYHQRALSQFRATGNANDLDVANAYYKLASHYLRYKSLDLAKFVPFHCSSEGLEKINC</sequence>